<dbReference type="SUPFAM" id="SSF53623">
    <property type="entry name" value="MurD-like peptide ligases, catalytic domain"/>
    <property type="match status" value="1"/>
</dbReference>
<evidence type="ECO:0000259" key="2">
    <source>
        <dbReference type="Pfam" id="PF08245"/>
    </source>
</evidence>
<accession>A0A3B0SE61</accession>
<organism evidence="3">
    <name type="scientific">hydrothermal vent metagenome</name>
    <dbReference type="NCBI Taxonomy" id="652676"/>
    <lineage>
        <taxon>unclassified sequences</taxon>
        <taxon>metagenomes</taxon>
        <taxon>ecological metagenomes</taxon>
    </lineage>
</organism>
<dbReference type="GO" id="GO:0005524">
    <property type="term" value="F:ATP binding"/>
    <property type="evidence" value="ECO:0007669"/>
    <property type="project" value="InterPro"/>
</dbReference>
<dbReference type="EMBL" id="UOEF01000375">
    <property type="protein sequence ID" value="VAW03518.1"/>
    <property type="molecule type" value="Genomic_DNA"/>
</dbReference>
<dbReference type="PANTHER" id="PTHR43445">
    <property type="entry name" value="UDP-N-ACETYLMURAMATE--L-ALANINE LIGASE-RELATED"/>
    <property type="match status" value="1"/>
</dbReference>
<gene>
    <name evidence="3" type="ORF">MNBD_ALPHA04-2069</name>
</gene>
<dbReference type="GO" id="GO:0008763">
    <property type="term" value="F:UDP-N-acetylmuramate-L-alanine ligase activity"/>
    <property type="evidence" value="ECO:0007669"/>
    <property type="project" value="UniProtKB-EC"/>
</dbReference>
<name>A0A3B0SE61_9ZZZZ</name>
<proteinExistence type="predicted"/>
<dbReference type="Gene3D" id="3.90.190.20">
    <property type="entry name" value="Mur ligase, C-terminal domain"/>
    <property type="match status" value="1"/>
</dbReference>
<dbReference type="Pfam" id="PF02875">
    <property type="entry name" value="Mur_ligase_C"/>
    <property type="match status" value="1"/>
</dbReference>
<protein>
    <submittedName>
        <fullName evidence="3">UDP-N-acetylmuramate--L-alanine ligase</fullName>
        <ecNumber evidence="3">6.3.2.8</ecNumber>
    </submittedName>
</protein>
<dbReference type="InterPro" id="IPR036615">
    <property type="entry name" value="Mur_ligase_C_dom_sf"/>
</dbReference>
<dbReference type="InterPro" id="IPR050061">
    <property type="entry name" value="MurCDEF_pg_biosynth"/>
</dbReference>
<dbReference type="InterPro" id="IPR013221">
    <property type="entry name" value="Mur_ligase_cen"/>
</dbReference>
<dbReference type="InterPro" id="IPR036565">
    <property type="entry name" value="Mur-like_cat_sf"/>
</dbReference>
<dbReference type="SUPFAM" id="SSF53244">
    <property type="entry name" value="MurD-like peptide ligases, peptide-binding domain"/>
    <property type="match status" value="1"/>
</dbReference>
<evidence type="ECO:0000313" key="3">
    <source>
        <dbReference type="EMBL" id="VAW03518.1"/>
    </source>
</evidence>
<dbReference type="PANTHER" id="PTHR43445:SF3">
    <property type="entry name" value="UDP-N-ACETYLMURAMATE--L-ALANINE LIGASE"/>
    <property type="match status" value="1"/>
</dbReference>
<feature type="domain" description="Mur ligase C-terminal" evidence="1">
    <location>
        <begin position="135"/>
        <end position="267"/>
    </location>
</feature>
<evidence type="ECO:0000259" key="1">
    <source>
        <dbReference type="Pfam" id="PF02875"/>
    </source>
</evidence>
<dbReference type="AlphaFoldDB" id="A0A3B0SE61"/>
<dbReference type="EC" id="6.3.2.8" evidence="3"/>
<dbReference type="Gene3D" id="3.40.1190.10">
    <property type="entry name" value="Mur-like, catalytic domain"/>
    <property type="match status" value="1"/>
</dbReference>
<dbReference type="InterPro" id="IPR004101">
    <property type="entry name" value="Mur_ligase_C"/>
</dbReference>
<reference evidence="3" key="1">
    <citation type="submission" date="2018-06" db="EMBL/GenBank/DDBJ databases">
        <authorList>
            <person name="Zhirakovskaya E."/>
        </authorList>
    </citation>
    <scope>NUCLEOTIDE SEQUENCE</scope>
</reference>
<feature type="domain" description="Mur ligase central" evidence="2">
    <location>
        <begin position="2"/>
        <end position="113"/>
    </location>
</feature>
<keyword evidence="3" id="KW-0436">Ligase</keyword>
<dbReference type="Pfam" id="PF08245">
    <property type="entry name" value="Mur_ligase_M"/>
    <property type="match status" value="1"/>
</dbReference>
<sequence length="293" mass="31041">MFHPEIAVLNNISLDHKSLQELRQLFGDFVSEAKRAIWNADDAESIALVDGLNLREAISFGFSDGADFRAVDIYEAPVSSSFTLVVEGQKYPVNMQVPGHHNIANALASVAAASALGVSVEASIRALATFTGLARRFDVVGTVGDISVIDDFGHNPDKIAATLKTMKAFPGRIIAFFQPHGFGPIHKMGAELAEIFASLLDGDDQVILCDPVYFGGTVDRSIGSKSITDAVVAAGGKAEHIPDRAGCGKRIVEIAKPGDRIVIMGARDDTLSKFAGEILEQLGPDPDSGVAPL</sequence>